<evidence type="ECO:0000256" key="6">
    <source>
        <dbReference type="ARBA" id="ARBA00022692"/>
    </source>
</evidence>
<evidence type="ECO:0000256" key="8">
    <source>
        <dbReference type="ARBA" id="ARBA00022989"/>
    </source>
</evidence>
<evidence type="ECO:0000256" key="5">
    <source>
        <dbReference type="ARBA" id="ARBA00022475"/>
    </source>
</evidence>
<dbReference type="InterPro" id="IPR006187">
    <property type="entry name" value="Claudin"/>
</dbReference>
<evidence type="ECO:0000256" key="3">
    <source>
        <dbReference type="ARBA" id="ARBA00008295"/>
    </source>
</evidence>
<evidence type="ECO:0000256" key="2">
    <source>
        <dbReference type="ARBA" id="ARBA00004651"/>
    </source>
</evidence>
<feature type="transmembrane region" description="Helical" evidence="10">
    <location>
        <begin position="219"/>
        <end position="237"/>
    </location>
</feature>
<evidence type="ECO:0000256" key="10">
    <source>
        <dbReference type="SAM" id="Phobius"/>
    </source>
</evidence>
<keyword evidence="7" id="KW-0965">Cell junction</keyword>
<protein>
    <submittedName>
        <fullName evidence="11">Uncharacterized protein</fullName>
    </submittedName>
</protein>
<dbReference type="Gene3D" id="1.20.140.150">
    <property type="match status" value="1"/>
</dbReference>
<keyword evidence="6 10" id="KW-0812">Transmembrane</keyword>
<comment type="caution">
    <text evidence="11">The sequence shown here is derived from an EMBL/GenBank/DDBJ whole genome shotgun (WGS) entry which is preliminary data.</text>
</comment>
<keyword evidence="9 10" id="KW-0472">Membrane</keyword>
<gene>
    <name evidence="11" type="ORF">RIMI_LOCUS2334320</name>
</gene>
<keyword evidence="5" id="KW-1003">Cell membrane</keyword>
<dbReference type="PANTHER" id="PTHR12002">
    <property type="entry name" value="CLAUDIN"/>
    <property type="match status" value="1"/>
</dbReference>
<evidence type="ECO:0000313" key="11">
    <source>
        <dbReference type="EMBL" id="CAJ0924696.1"/>
    </source>
</evidence>
<feature type="transmembrane region" description="Helical" evidence="10">
    <location>
        <begin position="178"/>
        <end position="198"/>
    </location>
</feature>
<name>A0ABN9KUN0_9NEOB</name>
<sequence>MDDPGCCIKDGLERGKSKVESCERPSEVVSDRSWDADVEVGLFMGMLKSPRIRVGSSEDMKCGSQAEKWSRKWVGEPGGWYMTATLRKRGQKSLMVWTSKEGNERDGAGQMTWKAATVQGTSSQGRQGPAGLKVVRGVITLSSFGNWTTKTVGKLAKSCAQPGSNNKKDTVHIQATRALMVVAMLLGFIGIIISVVGMKCTKVGDNNPVTKDRIAVSGGILFLLAGLLTLIAVSWYATQVTHDFFNPNTPVNARSICHP</sequence>
<evidence type="ECO:0000256" key="4">
    <source>
        <dbReference type="ARBA" id="ARBA00022427"/>
    </source>
</evidence>
<proteinExistence type="inferred from homology"/>
<dbReference type="Pfam" id="PF00822">
    <property type="entry name" value="PMP22_Claudin"/>
    <property type="match status" value="1"/>
</dbReference>
<dbReference type="EMBL" id="CAUEEQ010003236">
    <property type="protein sequence ID" value="CAJ0924696.1"/>
    <property type="molecule type" value="Genomic_DNA"/>
</dbReference>
<evidence type="ECO:0000256" key="7">
    <source>
        <dbReference type="ARBA" id="ARBA00022949"/>
    </source>
</evidence>
<comment type="subcellular location">
    <subcellularLocation>
        <location evidence="1">Cell junction</location>
        <location evidence="1">Tight junction</location>
    </subcellularLocation>
    <subcellularLocation>
        <location evidence="2">Cell membrane</location>
        <topology evidence="2">Multi-pass membrane protein</topology>
    </subcellularLocation>
</comment>
<comment type="similarity">
    <text evidence="3">Belongs to the claudin family.</text>
</comment>
<evidence type="ECO:0000256" key="9">
    <source>
        <dbReference type="ARBA" id="ARBA00023136"/>
    </source>
</evidence>
<accession>A0ABN9KUN0</accession>
<keyword evidence="8 10" id="KW-1133">Transmembrane helix</keyword>
<dbReference type="InterPro" id="IPR004031">
    <property type="entry name" value="PMP22/EMP/MP20/Claudin"/>
</dbReference>
<keyword evidence="12" id="KW-1185">Reference proteome</keyword>
<organism evidence="11 12">
    <name type="scientific">Ranitomeya imitator</name>
    <name type="common">mimic poison frog</name>
    <dbReference type="NCBI Taxonomy" id="111125"/>
    <lineage>
        <taxon>Eukaryota</taxon>
        <taxon>Metazoa</taxon>
        <taxon>Chordata</taxon>
        <taxon>Craniata</taxon>
        <taxon>Vertebrata</taxon>
        <taxon>Euteleostomi</taxon>
        <taxon>Amphibia</taxon>
        <taxon>Batrachia</taxon>
        <taxon>Anura</taxon>
        <taxon>Neobatrachia</taxon>
        <taxon>Hyloidea</taxon>
        <taxon>Dendrobatidae</taxon>
        <taxon>Dendrobatinae</taxon>
        <taxon>Ranitomeya</taxon>
    </lineage>
</organism>
<reference evidence="11" key="1">
    <citation type="submission" date="2023-07" db="EMBL/GenBank/DDBJ databases">
        <authorList>
            <person name="Stuckert A."/>
        </authorList>
    </citation>
    <scope>NUCLEOTIDE SEQUENCE</scope>
</reference>
<dbReference type="Proteomes" id="UP001176940">
    <property type="component" value="Unassembled WGS sequence"/>
</dbReference>
<keyword evidence="4" id="KW-0796">Tight junction</keyword>
<evidence type="ECO:0000313" key="12">
    <source>
        <dbReference type="Proteomes" id="UP001176940"/>
    </source>
</evidence>
<evidence type="ECO:0000256" key="1">
    <source>
        <dbReference type="ARBA" id="ARBA00004435"/>
    </source>
</evidence>
<dbReference type="PRINTS" id="PR01077">
    <property type="entry name" value="CLAUDIN"/>
</dbReference>